<evidence type="ECO:0000259" key="4">
    <source>
        <dbReference type="PROSITE" id="PS50887"/>
    </source>
</evidence>
<gene>
    <name evidence="5" type="ORF">BU251_03655</name>
</gene>
<dbReference type="SUPFAM" id="SSF52172">
    <property type="entry name" value="CheY-like"/>
    <property type="match status" value="1"/>
</dbReference>
<dbReference type="KEGG" id="vai:BU251_03655"/>
<dbReference type="CDD" id="cd01949">
    <property type="entry name" value="GGDEF"/>
    <property type="match status" value="1"/>
</dbReference>
<evidence type="ECO:0000313" key="6">
    <source>
        <dbReference type="Proteomes" id="UP000287243"/>
    </source>
</evidence>
<dbReference type="PROSITE" id="PS50887">
    <property type="entry name" value="GGDEF"/>
    <property type="match status" value="1"/>
</dbReference>
<dbReference type="InterPro" id="IPR043128">
    <property type="entry name" value="Rev_trsase/Diguanyl_cyclase"/>
</dbReference>
<evidence type="ECO:0000256" key="2">
    <source>
        <dbReference type="PROSITE-ProRule" id="PRU00169"/>
    </source>
</evidence>
<dbReference type="Pfam" id="PF00990">
    <property type="entry name" value="GGDEF"/>
    <property type="match status" value="1"/>
</dbReference>
<keyword evidence="1 2" id="KW-0597">Phosphoprotein</keyword>
<organism evidence="5 6">
    <name type="scientific">Velamenicoccus archaeovorus</name>
    <dbReference type="NCBI Taxonomy" id="1930593"/>
    <lineage>
        <taxon>Bacteria</taxon>
        <taxon>Pseudomonadati</taxon>
        <taxon>Candidatus Omnitrophota</taxon>
        <taxon>Candidatus Velamenicoccus</taxon>
    </lineage>
</organism>
<dbReference type="PANTHER" id="PTHR44591">
    <property type="entry name" value="STRESS RESPONSE REGULATOR PROTEIN 1"/>
    <property type="match status" value="1"/>
</dbReference>
<dbReference type="InterPro" id="IPR029787">
    <property type="entry name" value="Nucleotide_cyclase"/>
</dbReference>
<feature type="modified residue" description="4-aspartylphosphate" evidence="2">
    <location>
        <position position="55"/>
    </location>
</feature>
<dbReference type="GO" id="GO:0000160">
    <property type="term" value="P:phosphorelay signal transduction system"/>
    <property type="evidence" value="ECO:0007669"/>
    <property type="project" value="InterPro"/>
</dbReference>
<dbReference type="SUPFAM" id="SSF160246">
    <property type="entry name" value="EspE N-terminal domain-like"/>
    <property type="match status" value="1"/>
</dbReference>
<evidence type="ECO:0000259" key="3">
    <source>
        <dbReference type="PROSITE" id="PS50110"/>
    </source>
</evidence>
<reference evidence="5 6" key="1">
    <citation type="submission" date="2017-01" db="EMBL/GenBank/DDBJ databases">
        <title>First insights into the biology of 'candidatus Vampirococcus archaeovorus'.</title>
        <authorList>
            <person name="Kizina J."/>
            <person name="Jordan S."/>
            <person name="Stueber K."/>
            <person name="Reinhardt R."/>
            <person name="Harder J."/>
        </authorList>
    </citation>
    <scope>NUCLEOTIDE SEQUENCE [LARGE SCALE GENOMIC DNA]</scope>
    <source>
        <strain evidence="5 6">LiM</strain>
    </source>
</reference>
<dbReference type="SMART" id="SM00448">
    <property type="entry name" value="REC"/>
    <property type="match status" value="1"/>
</dbReference>
<dbReference type="SUPFAM" id="SSF55073">
    <property type="entry name" value="Nucleotide cyclase"/>
    <property type="match status" value="1"/>
</dbReference>
<dbReference type="PANTHER" id="PTHR44591:SF3">
    <property type="entry name" value="RESPONSE REGULATORY DOMAIN-CONTAINING PROTEIN"/>
    <property type="match status" value="1"/>
</dbReference>
<evidence type="ECO:0000313" key="5">
    <source>
        <dbReference type="EMBL" id="QAT16890.1"/>
    </source>
</evidence>
<feature type="domain" description="GGDEF" evidence="4">
    <location>
        <begin position="155"/>
        <end position="306"/>
    </location>
</feature>
<dbReference type="Gene3D" id="3.30.70.270">
    <property type="match status" value="1"/>
</dbReference>
<name>A0A410P435_VELA1</name>
<dbReference type="AlphaFoldDB" id="A0A410P435"/>
<protein>
    <submittedName>
        <fullName evidence="5">EAL domain/GGDEF domain protein</fullName>
    </submittedName>
</protein>
<keyword evidence="6" id="KW-1185">Reference proteome</keyword>
<dbReference type="OrthoDB" id="9813903at2"/>
<dbReference type="RefSeq" id="WP_128699531.1">
    <property type="nucleotide sequence ID" value="NZ_CP019384.1"/>
</dbReference>
<dbReference type="Proteomes" id="UP000287243">
    <property type="component" value="Chromosome"/>
</dbReference>
<evidence type="ECO:0000256" key="1">
    <source>
        <dbReference type="ARBA" id="ARBA00022553"/>
    </source>
</evidence>
<proteinExistence type="predicted"/>
<dbReference type="InterPro" id="IPR011006">
    <property type="entry name" value="CheY-like_superfamily"/>
</dbReference>
<dbReference type="EMBL" id="CP019384">
    <property type="protein sequence ID" value="QAT16890.1"/>
    <property type="molecule type" value="Genomic_DNA"/>
</dbReference>
<dbReference type="InterPro" id="IPR001789">
    <property type="entry name" value="Sig_transdc_resp-reg_receiver"/>
</dbReference>
<sequence length="401" mass="45746">MSKNKKILLVIEDQGLEKILTYLLKAWNYDVFACSDGNQALPTAAQRCPDLIVIDAHLTAADGLKLCKMLKHDFVTSYIPIIILIEKKQLRRNLLEIEQGVDDFLIKPPDPIDLEIRIALSLRSAAHQFHANALTKLPGNKSIEKLVKDHIENNKIFSFAYVDINNFKAFNDKYGYIAGDRVILQTAKILTSAVKKFGNSDDFVGHVGGDDFVYVTTPQREEIVAQECIGEFDRLIPLHYSAQDRQNGHIKAKDRTGRLTDISLMGLSIAIVNNRNFKIASIFQLIEVAFEIKNFLKKHRTSNYLVNRRVTDAGLHERKNLQEEYSLELRKHHPLLKSCKPIGQIMLETHLLNETQLNETLHYHWTTGQRLGEAAVSMGFVEEADVKRLIDHQPSFRHTKE</sequence>
<dbReference type="InterPro" id="IPR000160">
    <property type="entry name" value="GGDEF_dom"/>
</dbReference>
<feature type="domain" description="Response regulatory" evidence="3">
    <location>
        <begin position="6"/>
        <end position="122"/>
    </location>
</feature>
<dbReference type="Gene3D" id="3.40.50.2300">
    <property type="match status" value="1"/>
</dbReference>
<accession>A0A410P435</accession>
<dbReference type="InterPro" id="IPR050595">
    <property type="entry name" value="Bact_response_regulator"/>
</dbReference>
<dbReference type="NCBIfam" id="TIGR00254">
    <property type="entry name" value="GGDEF"/>
    <property type="match status" value="1"/>
</dbReference>
<dbReference type="SMART" id="SM00267">
    <property type="entry name" value="GGDEF"/>
    <property type="match status" value="1"/>
</dbReference>
<dbReference type="PROSITE" id="PS50110">
    <property type="entry name" value="RESPONSE_REGULATORY"/>
    <property type="match status" value="1"/>
</dbReference>
<dbReference type="InterPro" id="IPR037257">
    <property type="entry name" value="T2SS_E_N_sf"/>
</dbReference>
<dbReference type="Pfam" id="PF00072">
    <property type="entry name" value="Response_reg"/>
    <property type="match status" value="1"/>
</dbReference>